<keyword evidence="3 7" id="KW-0812">Transmembrane</keyword>
<accession>A0A1C5JJ07</accession>
<evidence type="ECO:0000256" key="7">
    <source>
        <dbReference type="SAM" id="Phobius"/>
    </source>
</evidence>
<feature type="region of interest" description="Disordered" evidence="6">
    <location>
        <begin position="246"/>
        <end position="285"/>
    </location>
</feature>
<feature type="transmembrane region" description="Helical" evidence="7">
    <location>
        <begin position="115"/>
        <end position="135"/>
    </location>
</feature>
<reference evidence="9" key="1">
    <citation type="submission" date="2016-06" db="EMBL/GenBank/DDBJ databases">
        <authorList>
            <person name="Varghese N."/>
            <person name="Submissions Spin"/>
        </authorList>
    </citation>
    <scope>NUCLEOTIDE SEQUENCE [LARGE SCALE GENOMIC DNA]</scope>
    <source>
        <strain evidence="9">DSM 45647</strain>
    </source>
</reference>
<keyword evidence="2" id="KW-1003">Cell membrane</keyword>
<dbReference type="Proteomes" id="UP000199360">
    <property type="component" value="Unassembled WGS sequence"/>
</dbReference>
<name>A0A1C5JJ07_9ACTN</name>
<dbReference type="InterPro" id="IPR019108">
    <property type="entry name" value="Caa3_assmbl_CtaG-rel"/>
</dbReference>
<comment type="subcellular location">
    <subcellularLocation>
        <location evidence="1">Cell membrane</location>
        <topology evidence="1">Multi-pass membrane protein</topology>
    </subcellularLocation>
</comment>
<dbReference type="GO" id="GO:0005886">
    <property type="term" value="C:plasma membrane"/>
    <property type="evidence" value="ECO:0007669"/>
    <property type="project" value="UniProtKB-SubCell"/>
</dbReference>
<proteinExistence type="predicted"/>
<feature type="transmembrane region" description="Helical" evidence="7">
    <location>
        <begin position="44"/>
        <end position="63"/>
    </location>
</feature>
<evidence type="ECO:0000313" key="8">
    <source>
        <dbReference type="EMBL" id="SCG70026.1"/>
    </source>
</evidence>
<protein>
    <submittedName>
        <fullName evidence="8">Putative membrane protein</fullName>
    </submittedName>
</protein>
<organism evidence="8 9">
    <name type="scientific">Micromonospora humi</name>
    <dbReference type="NCBI Taxonomy" id="745366"/>
    <lineage>
        <taxon>Bacteria</taxon>
        <taxon>Bacillati</taxon>
        <taxon>Actinomycetota</taxon>
        <taxon>Actinomycetes</taxon>
        <taxon>Micromonosporales</taxon>
        <taxon>Micromonosporaceae</taxon>
        <taxon>Micromonospora</taxon>
    </lineage>
</organism>
<dbReference type="EMBL" id="FMDM01000011">
    <property type="protein sequence ID" value="SCG70026.1"/>
    <property type="molecule type" value="Genomic_DNA"/>
</dbReference>
<evidence type="ECO:0000256" key="3">
    <source>
        <dbReference type="ARBA" id="ARBA00022692"/>
    </source>
</evidence>
<dbReference type="Pfam" id="PF09678">
    <property type="entry name" value="Caa3_CtaG"/>
    <property type="match status" value="1"/>
</dbReference>
<feature type="transmembrane region" description="Helical" evidence="7">
    <location>
        <begin position="147"/>
        <end position="167"/>
    </location>
</feature>
<dbReference type="RefSeq" id="WP_245716489.1">
    <property type="nucleotide sequence ID" value="NZ_FMDM01000011.1"/>
</dbReference>
<evidence type="ECO:0000256" key="4">
    <source>
        <dbReference type="ARBA" id="ARBA00022989"/>
    </source>
</evidence>
<keyword evidence="5 7" id="KW-0472">Membrane</keyword>
<feature type="transmembrane region" description="Helical" evidence="7">
    <location>
        <begin position="12"/>
        <end position="32"/>
    </location>
</feature>
<feature type="transmembrane region" description="Helical" evidence="7">
    <location>
        <begin position="69"/>
        <end position="94"/>
    </location>
</feature>
<feature type="transmembrane region" description="Helical" evidence="7">
    <location>
        <begin position="221"/>
        <end position="241"/>
    </location>
</feature>
<feature type="transmembrane region" description="Helical" evidence="7">
    <location>
        <begin position="179"/>
        <end position="201"/>
    </location>
</feature>
<dbReference type="STRING" id="745366.GA0070213_11181"/>
<evidence type="ECO:0000256" key="2">
    <source>
        <dbReference type="ARBA" id="ARBA00022475"/>
    </source>
</evidence>
<evidence type="ECO:0000313" key="9">
    <source>
        <dbReference type="Proteomes" id="UP000199360"/>
    </source>
</evidence>
<sequence>MSHAGHAGGFPATALLPAVVFWAYLAAALRLRDPGGPGWAHGRTASFGLGTLLVTVGLLRPAGDFVGHMWQHLLIGMLAPLALVLGAPVTLLLRTLDRRTGHRLVHLLRHPVARVLGHPVTGLLLTAGGLWLLYLTPLYRATLDSPVLHTVVQAHFLLSGCLFAWSIAGPDPGPHRPRVPVRLVVLGAGVAAHATIAQLLYAGALVDVPATGAELRAGATVMYYLGDLAEIALALALLATWRPERPARRPARPTRSAPDPRPAHSRVPQTACHPPRSTHRRRPPRVERLGCQSAPVAPMAFHSRASSAVGGTWWVSRAFHGGGAAVRA</sequence>
<keyword evidence="9" id="KW-1185">Reference proteome</keyword>
<keyword evidence="4 7" id="KW-1133">Transmembrane helix</keyword>
<evidence type="ECO:0000256" key="5">
    <source>
        <dbReference type="ARBA" id="ARBA00023136"/>
    </source>
</evidence>
<gene>
    <name evidence="8" type="ORF">GA0070213_11181</name>
</gene>
<dbReference type="AlphaFoldDB" id="A0A1C5JJ07"/>
<evidence type="ECO:0000256" key="6">
    <source>
        <dbReference type="SAM" id="MobiDB-lite"/>
    </source>
</evidence>
<evidence type="ECO:0000256" key="1">
    <source>
        <dbReference type="ARBA" id="ARBA00004651"/>
    </source>
</evidence>